<reference evidence="1 2" key="1">
    <citation type="journal article" date="2016" name="Proc. Natl. Acad. Sci. U.S.A.">
        <title>Comparative genomics of biotechnologically important yeasts.</title>
        <authorList>
            <person name="Riley R."/>
            <person name="Haridas S."/>
            <person name="Wolfe K.H."/>
            <person name="Lopes M.R."/>
            <person name="Hittinger C.T."/>
            <person name="Goeker M."/>
            <person name="Salamov A.A."/>
            <person name="Wisecaver J.H."/>
            <person name="Long T.M."/>
            <person name="Calvey C.H."/>
            <person name="Aerts A.L."/>
            <person name="Barry K.W."/>
            <person name="Choi C."/>
            <person name="Clum A."/>
            <person name="Coughlan A.Y."/>
            <person name="Deshpande S."/>
            <person name="Douglass A.P."/>
            <person name="Hanson S.J."/>
            <person name="Klenk H.-P."/>
            <person name="LaButti K.M."/>
            <person name="Lapidus A."/>
            <person name="Lindquist E.A."/>
            <person name="Lipzen A.M."/>
            <person name="Meier-Kolthoff J.P."/>
            <person name="Ohm R.A."/>
            <person name="Otillar R.P."/>
            <person name="Pangilinan J.L."/>
            <person name="Peng Y."/>
            <person name="Rokas A."/>
            <person name="Rosa C.A."/>
            <person name="Scheuner C."/>
            <person name="Sibirny A.A."/>
            <person name="Slot J.C."/>
            <person name="Stielow J.B."/>
            <person name="Sun H."/>
            <person name="Kurtzman C.P."/>
            <person name="Blackwell M."/>
            <person name="Grigoriev I.V."/>
            <person name="Jeffries T.W."/>
        </authorList>
    </citation>
    <scope>NUCLEOTIDE SEQUENCE [LARGE SCALE GENOMIC DNA]</scope>
    <source>
        <strain evidence="1 2">NRRL Y-11557</strain>
    </source>
</reference>
<evidence type="ECO:0000313" key="1">
    <source>
        <dbReference type="EMBL" id="ODQ75924.1"/>
    </source>
</evidence>
<proteinExistence type="predicted"/>
<keyword evidence="2" id="KW-1185">Reference proteome</keyword>
<accession>A0A1E3QEN1</accession>
<evidence type="ECO:0000313" key="2">
    <source>
        <dbReference type="Proteomes" id="UP000094385"/>
    </source>
</evidence>
<gene>
    <name evidence="1" type="ORF">LIPSTDRAFT_61506</name>
</gene>
<protein>
    <submittedName>
        <fullName evidence="1">Uncharacterized protein</fullName>
    </submittedName>
</protein>
<dbReference type="Proteomes" id="UP000094385">
    <property type="component" value="Unassembled WGS sequence"/>
</dbReference>
<dbReference type="AlphaFoldDB" id="A0A1E3QEN1"/>
<dbReference type="EMBL" id="KV454290">
    <property type="protein sequence ID" value="ODQ75924.1"/>
    <property type="molecule type" value="Genomic_DNA"/>
</dbReference>
<name>A0A1E3QEN1_LIPST</name>
<organism evidence="1 2">
    <name type="scientific">Lipomyces starkeyi NRRL Y-11557</name>
    <dbReference type="NCBI Taxonomy" id="675824"/>
    <lineage>
        <taxon>Eukaryota</taxon>
        <taxon>Fungi</taxon>
        <taxon>Dikarya</taxon>
        <taxon>Ascomycota</taxon>
        <taxon>Saccharomycotina</taxon>
        <taxon>Lipomycetes</taxon>
        <taxon>Lipomycetales</taxon>
        <taxon>Lipomycetaceae</taxon>
        <taxon>Lipomyces</taxon>
    </lineage>
</organism>
<sequence length="129" mass="15115">MAEFKFFWIPSGGAKARRAGYRRLKIDIEQAWDPDSGRRWGHDFVNTVKSIYMMKSERSDTYNRHYWLHKTEYRLSQVRLVEANEQDDVESLRDFTVEMVTDFTKSYASGISASIFAESPLYRLPCLGS</sequence>